<sequence>MMREVAAAAGPGADACDPAGAAWAAVTHVQNVENAAKVSKSKNFKPLEDQYLSIGYGFTDLSLYQASQAVVGTAKATSETPNHDWMHPMFAKVSESHNVLKLPYKKAFQKNKDDSSMPKSKIKEKDLQRRPEEQNEFAQAGPALPFSPGSSWQEVAGKSNEKTPPSMLMLSSQQIASSDISSRRNLNNNMCLKCYVKSVSSEASTLL</sequence>
<protein>
    <submittedName>
        <fullName evidence="2">Uncharacterized protein</fullName>
    </submittedName>
</protein>
<accession>A0A7S4D486</accession>
<dbReference type="AlphaFoldDB" id="A0A7S4D486"/>
<reference evidence="2" key="1">
    <citation type="submission" date="2021-01" db="EMBL/GenBank/DDBJ databases">
        <authorList>
            <person name="Corre E."/>
            <person name="Pelletier E."/>
            <person name="Niang G."/>
            <person name="Scheremetjew M."/>
            <person name="Finn R."/>
            <person name="Kale V."/>
            <person name="Holt S."/>
            <person name="Cochrane G."/>
            <person name="Meng A."/>
            <person name="Brown T."/>
            <person name="Cohen L."/>
        </authorList>
    </citation>
    <scope>NUCLEOTIDE SEQUENCE</scope>
    <source>
        <strain evidence="2">CCMP3107</strain>
    </source>
</reference>
<evidence type="ECO:0000313" key="2">
    <source>
        <dbReference type="EMBL" id="CAE0628032.1"/>
    </source>
</evidence>
<evidence type="ECO:0000256" key="1">
    <source>
        <dbReference type="SAM" id="MobiDB-lite"/>
    </source>
</evidence>
<name>A0A7S4D486_HETAK</name>
<feature type="compositionally biased region" description="Basic and acidic residues" evidence="1">
    <location>
        <begin position="110"/>
        <end position="133"/>
    </location>
</feature>
<proteinExistence type="predicted"/>
<gene>
    <name evidence="2" type="ORF">HAKA00212_LOCUS6711</name>
</gene>
<dbReference type="EMBL" id="HBIU01014449">
    <property type="protein sequence ID" value="CAE0628032.1"/>
    <property type="molecule type" value="Transcribed_RNA"/>
</dbReference>
<organism evidence="2">
    <name type="scientific">Heterosigma akashiwo</name>
    <name type="common">Chromophytic alga</name>
    <name type="synonym">Heterosigma carterae</name>
    <dbReference type="NCBI Taxonomy" id="2829"/>
    <lineage>
        <taxon>Eukaryota</taxon>
        <taxon>Sar</taxon>
        <taxon>Stramenopiles</taxon>
        <taxon>Ochrophyta</taxon>
        <taxon>Raphidophyceae</taxon>
        <taxon>Chattonellales</taxon>
        <taxon>Chattonellaceae</taxon>
        <taxon>Heterosigma</taxon>
    </lineage>
</organism>
<feature type="region of interest" description="Disordered" evidence="1">
    <location>
        <begin position="107"/>
        <end position="176"/>
    </location>
</feature>